<dbReference type="InterPro" id="IPR026341">
    <property type="entry name" value="T9SS_type_B"/>
</dbReference>
<dbReference type="EMBL" id="BSOH01000010">
    <property type="protein sequence ID" value="GLR17245.1"/>
    <property type="molecule type" value="Genomic_DNA"/>
</dbReference>
<dbReference type="InterPro" id="IPR051553">
    <property type="entry name" value="Ran_GTPase-activating"/>
</dbReference>
<feature type="domain" description="DUF11" evidence="1">
    <location>
        <begin position="446"/>
        <end position="551"/>
    </location>
</feature>
<dbReference type="Pfam" id="PF13585">
    <property type="entry name" value="CHU_C"/>
    <property type="match status" value="1"/>
</dbReference>
<evidence type="ECO:0000259" key="1">
    <source>
        <dbReference type="Pfam" id="PF01345"/>
    </source>
</evidence>
<dbReference type="GO" id="GO:0005737">
    <property type="term" value="C:cytoplasm"/>
    <property type="evidence" value="ECO:0007669"/>
    <property type="project" value="TreeGrafter"/>
</dbReference>
<dbReference type="Gene3D" id="2.60.40.10">
    <property type="entry name" value="Immunoglobulins"/>
    <property type="match status" value="1"/>
</dbReference>
<dbReference type="RefSeq" id="WP_235293879.1">
    <property type="nucleotide sequence ID" value="NZ_BSOH01000010.1"/>
</dbReference>
<keyword evidence="3" id="KW-1185">Reference proteome</keyword>
<reference evidence="2" key="2">
    <citation type="submission" date="2023-01" db="EMBL/GenBank/DDBJ databases">
        <title>Draft genome sequence of Portibacter lacus strain NBRC 108769.</title>
        <authorList>
            <person name="Sun Q."/>
            <person name="Mori K."/>
        </authorList>
    </citation>
    <scope>NUCLEOTIDE SEQUENCE</scope>
    <source>
        <strain evidence="2">NBRC 108769</strain>
    </source>
</reference>
<evidence type="ECO:0000313" key="2">
    <source>
        <dbReference type="EMBL" id="GLR17245.1"/>
    </source>
</evidence>
<dbReference type="InterPro" id="IPR047589">
    <property type="entry name" value="DUF11_rpt"/>
</dbReference>
<dbReference type="InterPro" id="IPR001434">
    <property type="entry name" value="OmcB-like_DUF11"/>
</dbReference>
<dbReference type="PANTHER" id="PTHR45982:SF1">
    <property type="entry name" value="REGULATOR OF CHROMOSOME CONDENSATION"/>
    <property type="match status" value="1"/>
</dbReference>
<dbReference type="Pfam" id="PF01345">
    <property type="entry name" value="DUF11"/>
    <property type="match status" value="1"/>
</dbReference>
<dbReference type="GO" id="GO:0005085">
    <property type="term" value="F:guanyl-nucleotide exchange factor activity"/>
    <property type="evidence" value="ECO:0007669"/>
    <property type="project" value="TreeGrafter"/>
</dbReference>
<accession>A0AA37SNZ4</accession>
<dbReference type="AlphaFoldDB" id="A0AA37SNZ4"/>
<name>A0AA37SNZ4_9BACT</name>
<evidence type="ECO:0000313" key="3">
    <source>
        <dbReference type="Proteomes" id="UP001156666"/>
    </source>
</evidence>
<organism evidence="2 3">
    <name type="scientific">Portibacter lacus</name>
    <dbReference type="NCBI Taxonomy" id="1099794"/>
    <lineage>
        <taxon>Bacteria</taxon>
        <taxon>Pseudomonadati</taxon>
        <taxon>Bacteroidota</taxon>
        <taxon>Saprospiria</taxon>
        <taxon>Saprospirales</taxon>
        <taxon>Haliscomenobacteraceae</taxon>
        <taxon>Portibacter</taxon>
    </lineage>
</organism>
<reference evidence="2" key="1">
    <citation type="journal article" date="2014" name="Int. J. Syst. Evol. Microbiol.">
        <title>Complete genome sequence of Corynebacterium casei LMG S-19264T (=DSM 44701T), isolated from a smear-ripened cheese.</title>
        <authorList>
            <consortium name="US DOE Joint Genome Institute (JGI-PGF)"/>
            <person name="Walter F."/>
            <person name="Albersmeier A."/>
            <person name="Kalinowski J."/>
            <person name="Ruckert C."/>
        </authorList>
    </citation>
    <scope>NUCLEOTIDE SEQUENCE</scope>
    <source>
        <strain evidence="2">NBRC 108769</strain>
    </source>
</reference>
<comment type="caution">
    <text evidence="2">The sequence shown here is derived from an EMBL/GenBank/DDBJ whole genome shotgun (WGS) entry which is preliminary data.</text>
</comment>
<sequence>MKILNSKTKFLQKVIFVLTIYIVTDAFIINRLSAQCDPTNIDPCEIKKNSIIQASYHAQIIKTSNGYSITGEDLAPNGTNYQVVLTNIPSSTYPMPFGVFPVWGAIGGRSQAVFLGSDGKIYCVGQQDLLIDNSITQGSSWRVSSLTLPSGITVCDVNKWEGTAGSGNNQGNSNGQEDGFLVFSTSSGELYITGDGASNIQAQASNTSWTKLIMPIGINVVDFAVGYRTLLVQGSDGNIYASGSNTYLGDGIIANLSSLTQLNTQPPISGSGIVQIEAGSNSFLLLDGDGTIHVLGENSEGSLGVGHNNDVTRWSKVGQECTSGILRNVAYISTLSTHNYRSASSAILVDETIRSWGTNDNQSITSGTDRIIFCPEIPTGNNMSAVAISNGGHITPYVNTAVQICNIGHNRQGAFGDGNDEEKDYGTYTCLDIPGLPEICGTNRADLELVKTASDSFSMIGSEITFTITITNNGPDASSGSTVRDQLLSGFSYLSDNTNGAYNSVTGLWVVGPLDIGESISLMITAKVLSSGDYSNYAQVFSDSEVDPDSAPGDFSNNQDDDDSVIIVVPPCPYSASCKTITSIEIDDCKSLIPFIYDAGNLEGSIEDFFTDITTCGVEGIFHRDNVLMENDCSSITRTYTLTDDGNEIISCSRIFTFDEDIEGPVITCPSDITLTCGESKPTPKIQLEGSDNCSPASFFAIVDIQDVSLDPDLCTKSNGTVQRIYEAIDDCENTSTCVQLLYFEREYIYVPNVFSPNSSLNKEWVIFPSSNVIVKETRIFDRWGNLIFSNKSDQPLWDGELNGMPCAQGVYIYGIKYEDSKGLDQMVSGSLTLIR</sequence>
<dbReference type="NCBIfam" id="TIGR01451">
    <property type="entry name" value="B_ant_repeat"/>
    <property type="match status" value="1"/>
</dbReference>
<dbReference type="SUPFAM" id="SSF50985">
    <property type="entry name" value="RCC1/BLIP-II"/>
    <property type="match status" value="1"/>
</dbReference>
<dbReference type="Gene3D" id="2.130.10.30">
    <property type="entry name" value="Regulator of chromosome condensation 1/beta-lactamase-inhibitor protein II"/>
    <property type="match status" value="1"/>
</dbReference>
<protein>
    <recommendedName>
        <fullName evidence="1">DUF11 domain-containing protein</fullName>
    </recommendedName>
</protein>
<gene>
    <name evidence="2" type="ORF">GCM10007940_18600</name>
</gene>
<dbReference type="NCBIfam" id="TIGR04131">
    <property type="entry name" value="Bac_Flav_CTERM"/>
    <property type="match status" value="1"/>
</dbReference>
<proteinExistence type="predicted"/>
<dbReference type="Proteomes" id="UP001156666">
    <property type="component" value="Unassembled WGS sequence"/>
</dbReference>
<dbReference type="PANTHER" id="PTHR45982">
    <property type="entry name" value="REGULATOR OF CHROMOSOME CONDENSATION"/>
    <property type="match status" value="1"/>
</dbReference>
<dbReference type="InterPro" id="IPR009091">
    <property type="entry name" value="RCC1/BLIP-II"/>
</dbReference>
<dbReference type="InterPro" id="IPR013783">
    <property type="entry name" value="Ig-like_fold"/>
</dbReference>